<comment type="caution">
    <text evidence="2">The sequence shown here is derived from an EMBL/GenBank/DDBJ whole genome shotgun (WGS) entry which is preliminary data.</text>
</comment>
<protein>
    <submittedName>
        <fullName evidence="2">Uncharacterized protein</fullName>
    </submittedName>
</protein>
<reference evidence="2" key="2">
    <citation type="submission" date="2020-11" db="EMBL/GenBank/DDBJ databases">
        <authorList>
            <person name="McCartney M.A."/>
            <person name="Auch B."/>
            <person name="Kono T."/>
            <person name="Mallez S."/>
            <person name="Becker A."/>
            <person name="Gohl D.M."/>
            <person name="Silverstein K.A.T."/>
            <person name="Koren S."/>
            <person name="Bechman K.B."/>
            <person name="Herman A."/>
            <person name="Abrahante J.E."/>
            <person name="Garbe J."/>
        </authorList>
    </citation>
    <scope>NUCLEOTIDE SEQUENCE</scope>
    <source>
        <strain evidence="2">Duluth1</strain>
        <tissue evidence="2">Whole animal</tissue>
    </source>
</reference>
<evidence type="ECO:0000256" key="1">
    <source>
        <dbReference type="SAM" id="MobiDB-lite"/>
    </source>
</evidence>
<proteinExistence type="predicted"/>
<reference evidence="2" key="1">
    <citation type="journal article" date="2019" name="bioRxiv">
        <title>The Genome of the Zebra Mussel, Dreissena polymorpha: A Resource for Invasive Species Research.</title>
        <authorList>
            <person name="McCartney M.A."/>
            <person name="Auch B."/>
            <person name="Kono T."/>
            <person name="Mallez S."/>
            <person name="Zhang Y."/>
            <person name="Obille A."/>
            <person name="Becker A."/>
            <person name="Abrahante J.E."/>
            <person name="Garbe J."/>
            <person name="Badalamenti J.P."/>
            <person name="Herman A."/>
            <person name="Mangelson H."/>
            <person name="Liachko I."/>
            <person name="Sullivan S."/>
            <person name="Sone E.D."/>
            <person name="Koren S."/>
            <person name="Silverstein K.A.T."/>
            <person name="Beckman K.B."/>
            <person name="Gohl D.M."/>
        </authorList>
    </citation>
    <scope>NUCLEOTIDE SEQUENCE</scope>
    <source>
        <strain evidence="2">Duluth1</strain>
        <tissue evidence="2">Whole animal</tissue>
    </source>
</reference>
<gene>
    <name evidence="2" type="ORF">DPMN_029486</name>
</gene>
<feature type="compositionally biased region" description="Polar residues" evidence="1">
    <location>
        <begin position="109"/>
        <end position="121"/>
    </location>
</feature>
<feature type="compositionally biased region" description="Polar residues" evidence="1">
    <location>
        <begin position="83"/>
        <end position="102"/>
    </location>
</feature>
<dbReference type="EMBL" id="JAIWYP010000002">
    <property type="protein sequence ID" value="KAH3866423.1"/>
    <property type="molecule type" value="Genomic_DNA"/>
</dbReference>
<dbReference type="Proteomes" id="UP000828390">
    <property type="component" value="Unassembled WGS sequence"/>
</dbReference>
<organism evidence="2 3">
    <name type="scientific">Dreissena polymorpha</name>
    <name type="common">Zebra mussel</name>
    <name type="synonym">Mytilus polymorpha</name>
    <dbReference type="NCBI Taxonomy" id="45954"/>
    <lineage>
        <taxon>Eukaryota</taxon>
        <taxon>Metazoa</taxon>
        <taxon>Spiralia</taxon>
        <taxon>Lophotrochozoa</taxon>
        <taxon>Mollusca</taxon>
        <taxon>Bivalvia</taxon>
        <taxon>Autobranchia</taxon>
        <taxon>Heteroconchia</taxon>
        <taxon>Euheterodonta</taxon>
        <taxon>Imparidentia</taxon>
        <taxon>Neoheterodontei</taxon>
        <taxon>Myida</taxon>
        <taxon>Dreissenoidea</taxon>
        <taxon>Dreissenidae</taxon>
        <taxon>Dreissena</taxon>
    </lineage>
</organism>
<accession>A0A9D4LXB1</accession>
<evidence type="ECO:0000313" key="3">
    <source>
        <dbReference type="Proteomes" id="UP000828390"/>
    </source>
</evidence>
<name>A0A9D4LXB1_DREPO</name>
<dbReference type="AlphaFoldDB" id="A0A9D4LXB1"/>
<evidence type="ECO:0000313" key="2">
    <source>
        <dbReference type="EMBL" id="KAH3866423.1"/>
    </source>
</evidence>
<sequence length="175" mass="18445">MRTAKPLPTANEVKAAPYTTNEVELSLVKDIARTVVDALMNANNIGLVTYNRENASNNALLYTNSDIFVKVDSVSQKTTDTAIMNKPNKNSTAANAFPQNESMVAKTGSRPNKTSQDQVISKHNKTTVKASSASESTTSEPLASITSSNSKDAPTEEADAPDAHDAADTGGGDAK</sequence>
<feature type="compositionally biased region" description="Low complexity" evidence="1">
    <location>
        <begin position="130"/>
        <end position="140"/>
    </location>
</feature>
<feature type="region of interest" description="Disordered" evidence="1">
    <location>
        <begin position="83"/>
        <end position="175"/>
    </location>
</feature>
<keyword evidence="3" id="KW-1185">Reference proteome</keyword>